<evidence type="ECO:0000256" key="2">
    <source>
        <dbReference type="SAM" id="Phobius"/>
    </source>
</evidence>
<feature type="coiled-coil region" evidence="1">
    <location>
        <begin position="310"/>
        <end position="337"/>
    </location>
</feature>
<keyword evidence="2" id="KW-0472">Membrane</keyword>
<keyword evidence="1" id="KW-0175">Coiled coil</keyword>
<dbReference type="AlphaFoldDB" id="A0AAX0RHV9"/>
<keyword evidence="2" id="KW-1133">Transmembrane helix</keyword>
<dbReference type="CDD" id="cd00267">
    <property type="entry name" value="ABC_ATPase"/>
    <property type="match status" value="1"/>
</dbReference>
<keyword evidence="2" id="KW-0812">Transmembrane</keyword>
<feature type="transmembrane region" description="Helical" evidence="2">
    <location>
        <begin position="118"/>
        <end position="140"/>
    </location>
</feature>
<evidence type="ECO:0000313" key="4">
    <source>
        <dbReference type="Proteomes" id="UP000220907"/>
    </source>
</evidence>
<dbReference type="RefSeq" id="WP_097711679.1">
    <property type="nucleotide sequence ID" value="NZ_MBGX01000037.1"/>
</dbReference>
<dbReference type="PANTHER" id="PTHR43581:SF3">
    <property type="entry name" value="AAA+ ATPASE DOMAIN-CONTAINING PROTEIN"/>
    <property type="match status" value="1"/>
</dbReference>
<dbReference type="EMBL" id="MBGX01000037">
    <property type="protein sequence ID" value="PDW46788.1"/>
    <property type="molecule type" value="Genomic_DNA"/>
</dbReference>
<accession>A0AAX0RHV9</accession>
<evidence type="ECO:0008006" key="5">
    <source>
        <dbReference type="Google" id="ProtNLM"/>
    </source>
</evidence>
<organism evidence="3 4">
    <name type="scientific">Helicobacter pylori</name>
    <name type="common">Campylobacter pylori</name>
    <dbReference type="NCBI Taxonomy" id="210"/>
    <lineage>
        <taxon>Bacteria</taxon>
        <taxon>Pseudomonadati</taxon>
        <taxon>Campylobacterota</taxon>
        <taxon>Epsilonproteobacteria</taxon>
        <taxon>Campylobacterales</taxon>
        <taxon>Helicobacteraceae</taxon>
        <taxon>Helicobacter</taxon>
    </lineage>
</organism>
<dbReference type="PANTHER" id="PTHR43581">
    <property type="entry name" value="ATP/GTP PHOSPHATASE"/>
    <property type="match status" value="1"/>
</dbReference>
<evidence type="ECO:0000313" key="3">
    <source>
        <dbReference type="EMBL" id="PDW46788.1"/>
    </source>
</evidence>
<protein>
    <recommendedName>
        <fullName evidence="5">ATP-binding protein</fullName>
    </recommendedName>
</protein>
<name>A0AAX0RHV9_HELPX</name>
<gene>
    <name evidence="3" type="ORF">BB432_04445</name>
</gene>
<dbReference type="InterPro" id="IPR027417">
    <property type="entry name" value="P-loop_NTPase"/>
</dbReference>
<proteinExistence type="predicted"/>
<comment type="caution">
    <text evidence="3">The sequence shown here is derived from an EMBL/GenBank/DDBJ whole genome shotgun (WGS) entry which is preliminary data.</text>
</comment>
<dbReference type="Gene3D" id="3.40.50.300">
    <property type="entry name" value="P-loop containing nucleotide triphosphate hydrolases"/>
    <property type="match status" value="1"/>
</dbReference>
<dbReference type="Proteomes" id="UP000220907">
    <property type="component" value="Unassembled WGS sequence"/>
</dbReference>
<sequence>MKFYKRVLKLHPFRNLGRKSPTKLLLNSSFEKHGGLVILVGENNVGKSNVLEALKIFNDADIKLCNEEDYFKDHEKDTLLSLEEEAILDHKITGFSCVDLKIQTKEISCNLKELSKTLISYPFCVFIGGFINLIMSYGVLDSFLKSYKEKLKLSAFSTRQANNLLFKKLIKHLSGNNQLVKNFCQYIREIIEYNAPNKEYKPNQFFIIGKGKQNQLEKIYSHFEKLSASEVKPQNEDILKKLKSLDEIFKTTDFNTKFTPETEALLNEQSQEKLSEFVKEMIEKIDEKYPISENFKQQFRTFRSSIGNLKKKIKNSLKYLEKTREDFERKKESWIKEIGNDCKNQKTLKFNYDVLLDNIQQICEKYIASHVVSDESKDMKSMMCQFYLEKMELLSNSKIRRYQYDDLLKSAKKSLWESIKILDNESGVHLFPKNLKEIKEKFETNKEKFKQSKNYYEFAEYCRECNPYTAFNFHLNINNGLSHQFEKFVPIMKEYKEPKITDNDLKTALFTCIDYSSLSEFDQSDWFFRGSLFRKMDFHPNAIWNFFGSILKDGQALQIIMFDKNNDLVIYDSEKSFNIPKKYLQEIDQELLKEIRQSEFPFNIEAKGECDNNVCQFEFFKKDTSHLLFKVNFTEILENLAEILEYNMQLKIDSLITKEFNRLLAIAEDSPQDSYQLKIHVRHNNKFYDYSKKSTAYEIKLEIHDCRKSHDHNEPIILSQQSTGFQWAFNFMFGFLYNVGSHFSFNKNIIYVMDEPATPLSVPARKEFRKFLKEYAHKNHVTFVVATHDPFLVDTDHLDEIRIVEKETEGSVIKNHFNYPLNNASKNSDALYQIKRSLGVGQHVFHNPQKHRIIFVEGITDYCYLSAFKLYFNEYNPQFKDNPIPFTFLPISWLKKESDEMKETIQKLCELDNNPIVLTDDDRKCDFDQNATSERFKKANEEMHDPIRILQLSKCDENFKQIENCFSVNDRKKYAKNKRKELAMAFKTRLLYSGKDAVEKQTKRNFLKLFKWIAWATNLIKN</sequence>
<dbReference type="SUPFAM" id="SSF52540">
    <property type="entry name" value="P-loop containing nucleoside triphosphate hydrolases"/>
    <property type="match status" value="1"/>
</dbReference>
<evidence type="ECO:0000256" key="1">
    <source>
        <dbReference type="SAM" id="Coils"/>
    </source>
</evidence>
<dbReference type="InterPro" id="IPR051396">
    <property type="entry name" value="Bact_Antivir_Def_Nuclease"/>
</dbReference>
<reference evidence="3 4" key="1">
    <citation type="journal article" date="2017" name="Gut Pathog.">
        <title>Phylogenomics of Colombian Helicobacter pylori isolates.</title>
        <authorList>
            <person name="Gutierrez-Escobar A.J."/>
            <person name="Trujillo E."/>
            <person name="Acevedo O."/>
            <person name="Bravo M.M."/>
        </authorList>
    </citation>
    <scope>NUCLEOTIDE SEQUENCE [LARGE SCALE GENOMIC DNA]</scope>
    <source>
        <strain evidence="3 4">22151</strain>
    </source>
</reference>